<dbReference type="InterPro" id="IPR039565">
    <property type="entry name" value="BamD-like"/>
</dbReference>
<gene>
    <name evidence="2" type="primary">cpoB</name>
    <name evidence="7" type="ORF">QE383_002292</name>
</gene>
<evidence type="ECO:0000259" key="6">
    <source>
        <dbReference type="Pfam" id="PF16331"/>
    </source>
</evidence>
<reference evidence="7" key="1">
    <citation type="submission" date="2023-07" db="EMBL/GenBank/DDBJ databases">
        <title>Functional and genomic diversity of the sorghum phyllosphere microbiome.</title>
        <authorList>
            <person name="Shade A."/>
        </authorList>
    </citation>
    <scope>NUCLEOTIDE SEQUENCE</scope>
    <source>
        <strain evidence="7">SORGH_AS_0908</strain>
    </source>
</reference>
<dbReference type="InterPro" id="IPR019734">
    <property type="entry name" value="TPR_rpt"/>
</dbReference>
<dbReference type="NCBIfam" id="TIGR02795">
    <property type="entry name" value="tol_pal_ybgF"/>
    <property type="match status" value="1"/>
</dbReference>
<feature type="signal peptide" evidence="2">
    <location>
        <begin position="1"/>
        <end position="42"/>
    </location>
</feature>
<comment type="similarity">
    <text evidence="2">Belongs to the CpoB family.</text>
</comment>
<keyword evidence="2" id="KW-0131">Cell cycle</keyword>
<dbReference type="InterPro" id="IPR014162">
    <property type="entry name" value="CpoB_C"/>
</dbReference>
<keyword evidence="2" id="KW-0132">Cell division</keyword>
<dbReference type="GO" id="GO:0043093">
    <property type="term" value="P:FtsZ-dependent cytokinesis"/>
    <property type="evidence" value="ECO:0007669"/>
    <property type="project" value="UniProtKB-UniRule"/>
</dbReference>
<organism evidence="7 8">
    <name type="scientific">Pseudoxanthomonas winnipegensis</name>
    <dbReference type="NCBI Taxonomy" id="2480810"/>
    <lineage>
        <taxon>Bacteria</taxon>
        <taxon>Pseudomonadati</taxon>
        <taxon>Pseudomonadota</taxon>
        <taxon>Gammaproteobacteria</taxon>
        <taxon>Lysobacterales</taxon>
        <taxon>Lysobacteraceae</taxon>
        <taxon>Pseudoxanthomonas</taxon>
    </lineage>
</organism>
<dbReference type="SMART" id="SM00028">
    <property type="entry name" value="TPR"/>
    <property type="match status" value="2"/>
</dbReference>
<comment type="caution">
    <text evidence="7">The sequence shown here is derived from an EMBL/GenBank/DDBJ whole genome shotgun (WGS) entry which is preliminary data.</text>
</comment>
<dbReference type="GO" id="GO:0070206">
    <property type="term" value="P:protein trimerization"/>
    <property type="evidence" value="ECO:0007669"/>
    <property type="project" value="InterPro"/>
</dbReference>
<keyword evidence="2" id="KW-0175">Coiled coil</keyword>
<keyword evidence="3" id="KW-0802">TPR repeat</keyword>
<accession>A0AAW8GC35</accession>
<dbReference type="Pfam" id="PF13525">
    <property type="entry name" value="YfiO"/>
    <property type="match status" value="1"/>
</dbReference>
<dbReference type="Pfam" id="PF16331">
    <property type="entry name" value="TolA_bind_tri"/>
    <property type="match status" value="1"/>
</dbReference>
<dbReference type="Gene3D" id="1.25.40.10">
    <property type="entry name" value="Tetratricopeptide repeat domain"/>
    <property type="match status" value="1"/>
</dbReference>
<sequence precursor="true">MVQCSGRPIRNPRYVSAMRPIRFRLLLPALLLSLGAAPAAFAQKASLADRVAALEVRANNTQANTDLLNQITQLRQDLASLRGTVEQLQNENEQLKQRARDQYLDLDGRIGRLESGGGAAAGAQPPVSAAPAAGAKAAPPAAGAPAAAAEAPPAVHGDAGAMAQAGDERTAYGVAFDALKKGDYADAANLFTSFLQLYPSGVYAPNALYWLGESYYVTQNYQMAADQFRALLSRYPTHDKAPGALLKLGLAQYGLGKVNEAQTTLQQVIQQYPGSDVARTADDRLHSIQVGQIR</sequence>
<feature type="coiled-coil region" evidence="2">
    <location>
        <begin position="44"/>
        <end position="105"/>
    </location>
</feature>
<feature type="compositionally biased region" description="Low complexity" evidence="4">
    <location>
        <begin position="121"/>
        <end position="139"/>
    </location>
</feature>
<dbReference type="EMBL" id="JAUTBB010000001">
    <property type="protein sequence ID" value="MDQ1119984.1"/>
    <property type="molecule type" value="Genomic_DNA"/>
</dbReference>
<dbReference type="InterPro" id="IPR011990">
    <property type="entry name" value="TPR-like_helical_dom_sf"/>
</dbReference>
<feature type="domain" description="Outer membrane lipoprotein BamD-like" evidence="5">
    <location>
        <begin position="167"/>
        <end position="288"/>
    </location>
</feature>
<proteinExistence type="inferred from homology"/>
<comment type="subcellular location">
    <subcellularLocation>
        <location evidence="2">Periplasm</location>
    </subcellularLocation>
</comment>
<dbReference type="Gene3D" id="1.20.5.110">
    <property type="match status" value="1"/>
</dbReference>
<name>A0AAW8GC35_9GAMM</name>
<keyword evidence="2" id="KW-0574">Periplasm</keyword>
<evidence type="ECO:0000256" key="4">
    <source>
        <dbReference type="SAM" id="MobiDB-lite"/>
    </source>
</evidence>
<dbReference type="SUPFAM" id="SSF48452">
    <property type="entry name" value="TPR-like"/>
    <property type="match status" value="1"/>
</dbReference>
<evidence type="ECO:0000259" key="5">
    <source>
        <dbReference type="Pfam" id="PF13525"/>
    </source>
</evidence>
<dbReference type="Proteomes" id="UP001234354">
    <property type="component" value="Unassembled WGS sequence"/>
</dbReference>
<dbReference type="AlphaFoldDB" id="A0AAW8GC35"/>
<dbReference type="PROSITE" id="PS50005">
    <property type="entry name" value="TPR"/>
    <property type="match status" value="1"/>
</dbReference>
<dbReference type="GO" id="GO:0030288">
    <property type="term" value="C:outer membrane-bounded periplasmic space"/>
    <property type="evidence" value="ECO:0007669"/>
    <property type="project" value="UniProtKB-UniRule"/>
</dbReference>
<evidence type="ECO:0000256" key="3">
    <source>
        <dbReference type="PROSITE-ProRule" id="PRU00339"/>
    </source>
</evidence>
<dbReference type="InterPro" id="IPR032519">
    <property type="entry name" value="YbgF_tri"/>
</dbReference>
<protein>
    <recommendedName>
        <fullName evidence="2">Cell division coordinator CpoB</fullName>
    </recommendedName>
</protein>
<evidence type="ECO:0000256" key="2">
    <source>
        <dbReference type="HAMAP-Rule" id="MF_02066"/>
    </source>
</evidence>
<comment type="function">
    <text evidence="2">Mediates coordination of peptidoglycan synthesis and outer membrane constriction during cell division.</text>
</comment>
<feature type="chain" id="PRO_5043066889" description="Cell division coordinator CpoB" evidence="2">
    <location>
        <begin position="43"/>
        <end position="294"/>
    </location>
</feature>
<dbReference type="HAMAP" id="MF_02066">
    <property type="entry name" value="CpoB"/>
    <property type="match status" value="1"/>
</dbReference>
<feature type="domain" description="YbgF trimerisation" evidence="6">
    <location>
        <begin position="46"/>
        <end position="119"/>
    </location>
</feature>
<evidence type="ECO:0000313" key="8">
    <source>
        <dbReference type="Proteomes" id="UP001234354"/>
    </source>
</evidence>
<feature type="region of interest" description="Disordered" evidence="4">
    <location>
        <begin position="115"/>
        <end position="139"/>
    </location>
</feature>
<keyword evidence="1 2" id="KW-0732">Signal</keyword>
<dbReference type="InterPro" id="IPR034706">
    <property type="entry name" value="CpoB"/>
</dbReference>
<evidence type="ECO:0000256" key="1">
    <source>
        <dbReference type="ARBA" id="ARBA00022729"/>
    </source>
</evidence>
<evidence type="ECO:0000313" key="7">
    <source>
        <dbReference type="EMBL" id="MDQ1119984.1"/>
    </source>
</evidence>
<feature type="repeat" description="TPR" evidence="3">
    <location>
        <begin position="205"/>
        <end position="238"/>
    </location>
</feature>